<dbReference type="GO" id="GO:0005634">
    <property type="term" value="C:nucleus"/>
    <property type="evidence" value="ECO:0007669"/>
    <property type="project" value="InterPro"/>
</dbReference>
<dbReference type="InterPro" id="IPR048337">
    <property type="entry name" value="FAM50A/XAP5_C"/>
</dbReference>
<name>I7IQM9_BABMR</name>
<dbReference type="VEuPathDB" id="PiroplasmaDB:BMR1_02g03850"/>
<reference evidence="3 4" key="1">
    <citation type="journal article" date="2012" name="Nucleic Acids Res.">
        <title>Sequencing of the smallest Apicomplexan genome from the human pathogen Babesia microti.</title>
        <authorList>
            <person name="Cornillot E."/>
            <person name="Hadj-Kaddour K."/>
            <person name="Dassouli A."/>
            <person name="Noel B."/>
            <person name="Ranwez V."/>
            <person name="Vacherie B."/>
            <person name="Augagneur Y."/>
            <person name="Bres V."/>
            <person name="Duclos A."/>
            <person name="Randazzo S."/>
            <person name="Carcy B."/>
            <person name="Debierre-Grockiego F."/>
            <person name="Delbecq S."/>
            <person name="Moubri-Menage K."/>
            <person name="Shams-Eldin H."/>
            <person name="Usmani-Brown S."/>
            <person name="Bringaud F."/>
            <person name="Wincker P."/>
            <person name="Vivares C.P."/>
            <person name="Schwarz R.T."/>
            <person name="Schetters T.P."/>
            <person name="Krause P.J."/>
            <person name="Gorenflot A."/>
            <person name="Berry V."/>
            <person name="Barbe V."/>
            <person name="Ben Mamoun C."/>
        </authorList>
    </citation>
    <scope>NUCLEOTIDE SEQUENCE [LARGE SCALE GENOMIC DNA]</scope>
    <source>
        <strain evidence="3 4">RI</strain>
    </source>
</reference>
<proteinExistence type="predicted"/>
<feature type="domain" description="FAM50A/XAP5 C-terminal" evidence="2">
    <location>
        <begin position="148"/>
        <end position="279"/>
    </location>
</feature>
<gene>
    <name evidence="3" type="ORF">BMR1_02g03850</name>
</gene>
<dbReference type="RefSeq" id="XP_012648529.1">
    <property type="nucleotide sequence ID" value="XM_012793075.1"/>
</dbReference>
<evidence type="ECO:0000313" key="3">
    <source>
        <dbReference type="EMBL" id="CCF73920.1"/>
    </source>
</evidence>
<dbReference type="PANTHER" id="PTHR12722:SF0">
    <property type="entry name" value="PROTEIN FAM50A"/>
    <property type="match status" value="1"/>
</dbReference>
<dbReference type="KEGG" id="bmic:BMR1_02g03850"/>
<reference evidence="3 4" key="2">
    <citation type="journal article" date="2013" name="PLoS ONE">
        <title>Whole genome mapping and re-organization of the nuclear and mitochondrial genomes of Babesia microti isolates.</title>
        <authorList>
            <person name="Cornillot E."/>
            <person name="Dassouli A."/>
            <person name="Garg A."/>
            <person name="Pachikara N."/>
            <person name="Randazzo S."/>
            <person name="Depoix D."/>
            <person name="Carcy B."/>
            <person name="Delbecq S."/>
            <person name="Frutos R."/>
            <person name="Silva J.C."/>
            <person name="Sutton R."/>
            <person name="Krause P.J."/>
            <person name="Mamoun C.B."/>
        </authorList>
    </citation>
    <scope>NUCLEOTIDE SEQUENCE [LARGE SCALE GENOMIC DNA]</scope>
    <source>
        <strain evidence="3 4">RI</strain>
    </source>
</reference>
<reference evidence="3 4" key="3">
    <citation type="journal article" date="2016" name="Sci. Rep.">
        <title>Genome-wide diversity and gene expression profiling of Babesia microti isolates identify polymorphic genes that mediate host-pathogen interactions.</title>
        <authorList>
            <person name="Silva J.C."/>
            <person name="Cornillot E."/>
            <person name="McCracken C."/>
            <person name="Usmani-Brown S."/>
            <person name="Dwivedi A."/>
            <person name="Ifeonu O.O."/>
            <person name="Crabtree J."/>
            <person name="Gotia H.T."/>
            <person name="Virji A.Z."/>
            <person name="Reynes C."/>
            <person name="Colinge J."/>
            <person name="Kumar V."/>
            <person name="Lawres L."/>
            <person name="Pazzi J.E."/>
            <person name="Pablo J.V."/>
            <person name="Hung C."/>
            <person name="Brancato J."/>
            <person name="Kumari P."/>
            <person name="Orvis J."/>
            <person name="Tretina K."/>
            <person name="Chibucos M."/>
            <person name="Ott S."/>
            <person name="Sadzewicz L."/>
            <person name="Sengamalay N."/>
            <person name="Shetty A.C."/>
            <person name="Su Q."/>
            <person name="Tallon L."/>
            <person name="Fraser C.M."/>
            <person name="Frutos R."/>
            <person name="Molina D.M."/>
            <person name="Krause P.J."/>
            <person name="Ben Mamoun C."/>
        </authorList>
    </citation>
    <scope>NUCLEOTIDE SEQUENCE [LARGE SCALE GENOMIC DNA]</scope>
    <source>
        <strain evidence="3 4">RI</strain>
    </source>
</reference>
<keyword evidence="4" id="KW-1185">Reference proteome</keyword>
<dbReference type="GO" id="GO:0006325">
    <property type="term" value="P:chromatin organization"/>
    <property type="evidence" value="ECO:0007669"/>
    <property type="project" value="TreeGrafter"/>
</dbReference>
<dbReference type="OrthoDB" id="1562195at2759"/>
<dbReference type="AlphaFoldDB" id="I7IQM9"/>
<dbReference type="OMA" id="HKGGTVQ"/>
<protein>
    <submittedName>
        <fullName evidence="3">XAP5 circadian clock regulator</fullName>
    </submittedName>
</protein>
<dbReference type="Pfam" id="PF04921">
    <property type="entry name" value="XAP5"/>
    <property type="match status" value="1"/>
</dbReference>
<sequence>MSRIQDMFMPLFTKSTKVNDGNKRKSMKNKPQNTSNDDDLINYTVGLVSASKYKEIKDNLEILRLEKLRDENNNDRVNKTEKVVKKRVLSFAEDDIAHSKTAVTISKDPTTCTSFLKDSKREKELLEERERLTKLFYQNKNKEKKELIDIFYSYWDGNDHFKTITLPKGTSTSYLETSIGQFINKCVKELAQQFQELRSASCSNMIYVKQDTIIPNDMTFFDIIQSKLRGKTGPLYDVPSGENSVNDKLNAGKILDKRWYERNQHAFPACKWEKYNPHKLALKTKLLNEFK</sequence>
<dbReference type="InterPro" id="IPR007005">
    <property type="entry name" value="XAP5"/>
</dbReference>
<organism evidence="3 4">
    <name type="scientific">Babesia microti (strain RI)</name>
    <dbReference type="NCBI Taxonomy" id="1133968"/>
    <lineage>
        <taxon>Eukaryota</taxon>
        <taxon>Sar</taxon>
        <taxon>Alveolata</taxon>
        <taxon>Apicomplexa</taxon>
        <taxon>Aconoidasida</taxon>
        <taxon>Piroplasmida</taxon>
        <taxon>Babesiidae</taxon>
        <taxon>Babesia</taxon>
    </lineage>
</organism>
<dbReference type="PANTHER" id="PTHR12722">
    <property type="entry name" value="XAP-5 PROTEIN-RELATED"/>
    <property type="match status" value="1"/>
</dbReference>
<accession>I7IQM9</accession>
<dbReference type="EMBL" id="FO082872">
    <property type="protein sequence ID" value="CCF73920.1"/>
    <property type="molecule type" value="Genomic_DNA"/>
</dbReference>
<feature type="region of interest" description="Disordered" evidence="1">
    <location>
        <begin position="18"/>
        <end position="38"/>
    </location>
</feature>
<evidence type="ECO:0000313" key="4">
    <source>
        <dbReference type="Proteomes" id="UP000002899"/>
    </source>
</evidence>
<dbReference type="GeneID" id="24424552"/>
<evidence type="ECO:0000256" key="1">
    <source>
        <dbReference type="SAM" id="MobiDB-lite"/>
    </source>
</evidence>
<evidence type="ECO:0000259" key="2">
    <source>
        <dbReference type="Pfam" id="PF04921"/>
    </source>
</evidence>
<dbReference type="Proteomes" id="UP000002899">
    <property type="component" value="Chromosome II"/>
</dbReference>